<dbReference type="PROSITE" id="PS51350">
    <property type="entry name" value="PTS_HPR_DOM"/>
    <property type="match status" value="1"/>
</dbReference>
<keyword evidence="11" id="KW-0598">Phosphotransferase system</keyword>
<feature type="domain" description="HPr" evidence="16">
    <location>
        <begin position="282"/>
        <end position="372"/>
    </location>
</feature>
<dbReference type="Gene3D" id="1.10.274.10">
    <property type="entry name" value="PtsI, HPr-binding domain"/>
    <property type="match status" value="1"/>
</dbReference>
<dbReference type="PANTHER" id="PTHR46244">
    <property type="entry name" value="PHOSPHOENOLPYRUVATE-PROTEIN PHOSPHOTRANSFERASE"/>
    <property type="match status" value="1"/>
</dbReference>
<dbReference type="InterPro" id="IPR023151">
    <property type="entry name" value="PEP_util_CS"/>
</dbReference>
<evidence type="ECO:0000256" key="8">
    <source>
        <dbReference type="ARBA" id="ARBA00022553"/>
    </source>
</evidence>
<evidence type="ECO:0000256" key="14">
    <source>
        <dbReference type="ARBA" id="ARBA00022842"/>
    </source>
</evidence>
<evidence type="ECO:0000259" key="16">
    <source>
        <dbReference type="PROSITE" id="PS51350"/>
    </source>
</evidence>
<dbReference type="InterPro" id="IPR008731">
    <property type="entry name" value="PTS_EIN"/>
</dbReference>
<gene>
    <name evidence="17" type="ORF">HB13667_06835</name>
</gene>
<dbReference type="Proteomes" id="UP000050437">
    <property type="component" value="Unassembled WGS sequence"/>
</dbReference>
<comment type="caution">
    <text evidence="17">The sequence shown here is derived from an EMBL/GenBank/DDBJ whole genome shotgun (WGS) entry which is preliminary data.</text>
</comment>
<dbReference type="SUPFAM" id="SSF52009">
    <property type="entry name" value="Phosphohistidine domain"/>
    <property type="match status" value="1"/>
</dbReference>
<evidence type="ECO:0000256" key="12">
    <source>
        <dbReference type="ARBA" id="ARBA00022723"/>
    </source>
</evidence>
<protein>
    <recommendedName>
        <fullName evidence="5">phosphoenolpyruvate--protein phosphotransferase</fullName>
        <ecNumber evidence="5">2.7.3.9</ecNumber>
    </recommendedName>
</protein>
<dbReference type="GO" id="GO:0009401">
    <property type="term" value="P:phosphoenolpyruvate-dependent sugar phosphotransferase system"/>
    <property type="evidence" value="ECO:0007669"/>
    <property type="project" value="UniProtKB-KW"/>
</dbReference>
<evidence type="ECO:0000256" key="7">
    <source>
        <dbReference type="ARBA" id="ARBA00022490"/>
    </source>
</evidence>
<evidence type="ECO:0000256" key="3">
    <source>
        <dbReference type="ARBA" id="ARBA00004496"/>
    </source>
</evidence>
<keyword evidence="6" id="KW-0813">Transport</keyword>
<evidence type="ECO:0000313" key="18">
    <source>
        <dbReference type="Proteomes" id="UP000050437"/>
    </source>
</evidence>
<keyword evidence="14" id="KW-0460">Magnesium</keyword>
<comment type="catalytic activity">
    <reaction evidence="1">
        <text>L-histidyl-[protein] + phosphoenolpyruvate = N(pros)-phospho-L-histidyl-[protein] + pyruvate</text>
        <dbReference type="Rhea" id="RHEA:23880"/>
        <dbReference type="Rhea" id="RHEA-COMP:9745"/>
        <dbReference type="Rhea" id="RHEA-COMP:9746"/>
        <dbReference type="ChEBI" id="CHEBI:15361"/>
        <dbReference type="ChEBI" id="CHEBI:29979"/>
        <dbReference type="ChEBI" id="CHEBI:58702"/>
        <dbReference type="ChEBI" id="CHEBI:64837"/>
        <dbReference type="EC" id="2.7.3.9"/>
    </reaction>
</comment>
<comment type="cofactor">
    <cofactor evidence="2">
        <name>Mg(2+)</name>
        <dbReference type="ChEBI" id="CHEBI:18420"/>
    </cofactor>
</comment>
<sequence>MLELAKEQIAMGQKAADKAEALRLLADRLVADGLVAEGYLQGLQAREAQGSTFLGQGIAIPHGTPQTRDLVYATGVRLLQFPEGVDWGDGQMVYLAIGIAARSDEHLRLLQLLTRALGETDLAEALRRAGSAEALLKLLQGAPQELALDAQLVGLNLPAEDFDELAWRGARLLQRADCVDSGFAAVLQQAEPLPLGEGLWWLHSERQVRQPGLAFITPQQPLRYRDQPLNGLFCLASLGAAHQALLERLCEVLIEGRGQMLYQATSSRAVLEVLGGEAPAGWPSARVVLANPHGLHARPAKVLAQLAKGFDGEIRVRLADSAQPAVSVKSLSKLLSLGARRGQTLELVAEPGIAPDALPVLLAAIEQGLGEEVEPLPQSAEVVAGAAAEVLQAPAAGSRIHGVGAAPGIACGPAHVCVEREFDYPLRGESCAQERQKLREAVATVNGELQALVQRSDKAIGEIFVTHQEMLADPALSDDVEQRLGQGESAAAAWMAVIEAAARQQESLHDALLAERAADLRDIGRRVLAQLCGVQAQAEPEQPYVLVMTEVGPSDVARLDPSRVAGIVTAQGGATAHSAIVARALGIPAVVGAGASILLLDSGTPLLLDGQRGVVSVAPPADELQKALAERDLREQRLQAAWANRFEPAVTRDGHAVEVFANIGESNGIAKVVEQGAEGVGLLRTELIFMAHTQAPDVATQEAEYRRVLDGLDGRPLVVRTLDVGGDKPLPYWPIAAEENPFLGVRGVRLTLQRPQVMEDQLRALLRAADQRPLRIMFPMVGQVHEWREARAMVERLRAEIPVADLQLGIMVEVPSAALLAPQLAREVDFFSIGTNDLTQYTLAIDRGHPSLSAQADGLHPAVLSLIDMTVRAAHAHGKWVGVCGELAADPQAVAVLLGLDVDELSVAARSIAEVKALVRQADHQTARALAREALQQDSAAAVRALVERY</sequence>
<dbReference type="Gene3D" id="3.40.930.10">
    <property type="entry name" value="Mannitol-specific EII, Chain A"/>
    <property type="match status" value="2"/>
</dbReference>
<dbReference type="InterPro" id="IPR018274">
    <property type="entry name" value="PEP_util_AS"/>
</dbReference>
<dbReference type="Gene3D" id="3.20.20.60">
    <property type="entry name" value="Phosphoenolpyruvate-binding domains"/>
    <property type="match status" value="1"/>
</dbReference>
<proteinExistence type="inferred from homology"/>
<dbReference type="RefSeq" id="WP_015268977.1">
    <property type="nucleotide sequence ID" value="NZ_LKKS01000037.1"/>
</dbReference>
<organism evidence="17 18">
    <name type="scientific">Pseudomonas putida</name>
    <name type="common">Arthrobacter siderocapsulatus</name>
    <dbReference type="NCBI Taxonomy" id="303"/>
    <lineage>
        <taxon>Bacteria</taxon>
        <taxon>Pseudomonadati</taxon>
        <taxon>Pseudomonadota</taxon>
        <taxon>Gammaproteobacteria</taxon>
        <taxon>Pseudomonadales</taxon>
        <taxon>Pseudomonadaceae</taxon>
        <taxon>Pseudomonas</taxon>
    </lineage>
</organism>
<dbReference type="NCBIfam" id="NF008319">
    <property type="entry name" value="PRK11109.1"/>
    <property type="match status" value="1"/>
</dbReference>
<dbReference type="GO" id="GO:0008965">
    <property type="term" value="F:phosphoenolpyruvate-protein phosphotransferase activity"/>
    <property type="evidence" value="ECO:0007669"/>
    <property type="project" value="UniProtKB-EC"/>
</dbReference>
<dbReference type="Pfam" id="PF00391">
    <property type="entry name" value="PEP-utilizers"/>
    <property type="match status" value="1"/>
</dbReference>
<comment type="similarity">
    <text evidence="4">Belongs to the PEP-utilizing enzyme family.</text>
</comment>
<dbReference type="PROSITE" id="PS51094">
    <property type="entry name" value="PTS_EIIA_TYPE_2"/>
    <property type="match status" value="1"/>
</dbReference>
<evidence type="ECO:0000256" key="13">
    <source>
        <dbReference type="ARBA" id="ARBA00022777"/>
    </source>
</evidence>
<evidence type="ECO:0000313" key="17">
    <source>
        <dbReference type="EMBL" id="KPM67438.1"/>
    </source>
</evidence>
<keyword evidence="10" id="KW-0808">Transferase</keyword>
<feature type="domain" description="PTS EIIA type-2" evidence="15">
    <location>
        <begin position="2"/>
        <end position="142"/>
    </location>
</feature>
<dbReference type="PRINTS" id="PR00107">
    <property type="entry name" value="PHOSPHOCPHPR"/>
</dbReference>
<evidence type="ECO:0000256" key="6">
    <source>
        <dbReference type="ARBA" id="ARBA00022448"/>
    </source>
</evidence>
<evidence type="ECO:0000256" key="11">
    <source>
        <dbReference type="ARBA" id="ARBA00022683"/>
    </source>
</evidence>
<dbReference type="EMBL" id="LKKS01000037">
    <property type="protein sequence ID" value="KPM67438.1"/>
    <property type="molecule type" value="Genomic_DNA"/>
</dbReference>
<dbReference type="InterPro" id="IPR036637">
    <property type="entry name" value="Phosphohistidine_dom_sf"/>
</dbReference>
<dbReference type="InterPro" id="IPR035895">
    <property type="entry name" value="HPr-like_sf"/>
</dbReference>
<dbReference type="GO" id="GO:0016301">
    <property type="term" value="F:kinase activity"/>
    <property type="evidence" value="ECO:0007669"/>
    <property type="project" value="UniProtKB-KW"/>
</dbReference>
<dbReference type="CDD" id="cd00211">
    <property type="entry name" value="PTS_IIA_fru"/>
    <property type="match status" value="1"/>
</dbReference>
<dbReference type="SUPFAM" id="SSF51621">
    <property type="entry name" value="Phosphoenolpyruvate/pyruvate domain"/>
    <property type="match status" value="1"/>
</dbReference>
<name>A0A0P7CIF5_PSEPU</name>
<dbReference type="Pfam" id="PF02896">
    <property type="entry name" value="PEP-utilizers_C"/>
    <property type="match status" value="1"/>
</dbReference>
<dbReference type="EC" id="2.7.3.9" evidence="5"/>
<accession>A0A0P7CIF5</accession>
<dbReference type="GO" id="GO:0046872">
    <property type="term" value="F:metal ion binding"/>
    <property type="evidence" value="ECO:0007669"/>
    <property type="project" value="UniProtKB-KW"/>
</dbReference>
<dbReference type="PROSITE" id="PS00742">
    <property type="entry name" value="PEP_ENZYMES_2"/>
    <property type="match status" value="1"/>
</dbReference>
<reference evidence="17 18" key="1">
    <citation type="submission" date="2015-10" db="EMBL/GenBank/DDBJ databases">
        <title>Pseudomonas putida clinical strains.</title>
        <authorList>
            <person name="Molina L."/>
            <person name="Udaondo Z."/>
        </authorList>
    </citation>
    <scope>NUCLEOTIDE SEQUENCE [LARGE SCALE GENOMIC DNA]</scope>
    <source>
        <strain evidence="17 18">HB13667</strain>
    </source>
</reference>
<evidence type="ECO:0000256" key="5">
    <source>
        <dbReference type="ARBA" id="ARBA00012232"/>
    </source>
</evidence>
<dbReference type="InterPro" id="IPR016152">
    <property type="entry name" value="PTrfase/Anion_transptr"/>
</dbReference>
<dbReference type="SUPFAM" id="SSF55804">
    <property type="entry name" value="Phoshotransferase/anion transport protein"/>
    <property type="match status" value="2"/>
</dbReference>
<dbReference type="PANTHER" id="PTHR46244:SF6">
    <property type="entry name" value="PHOSPHOENOLPYRUVATE-PROTEIN PHOSPHOTRANSFERASE"/>
    <property type="match status" value="1"/>
</dbReference>
<evidence type="ECO:0000259" key="15">
    <source>
        <dbReference type="PROSITE" id="PS51094"/>
    </source>
</evidence>
<dbReference type="InterPro" id="IPR050499">
    <property type="entry name" value="PEP-utilizing_PTS_enzyme"/>
</dbReference>
<dbReference type="PROSITE" id="PS00372">
    <property type="entry name" value="PTS_EIIA_TYPE_2_HIS"/>
    <property type="match status" value="1"/>
</dbReference>
<dbReference type="GO" id="GO:0005737">
    <property type="term" value="C:cytoplasm"/>
    <property type="evidence" value="ECO:0007669"/>
    <property type="project" value="UniProtKB-SubCell"/>
</dbReference>
<keyword evidence="9" id="KW-0762">Sugar transport</keyword>
<keyword evidence="12" id="KW-0479">Metal-binding</keyword>
<dbReference type="NCBIfam" id="TIGR01417">
    <property type="entry name" value="PTS_I_fam"/>
    <property type="match status" value="1"/>
</dbReference>
<dbReference type="InterPro" id="IPR002178">
    <property type="entry name" value="PTS_EIIA_type-2_dom"/>
</dbReference>
<evidence type="ECO:0000256" key="9">
    <source>
        <dbReference type="ARBA" id="ARBA00022597"/>
    </source>
</evidence>
<dbReference type="SUPFAM" id="SSF47831">
    <property type="entry name" value="Enzyme I of the PEP:sugar phosphotransferase system HPr-binding (sub)domain"/>
    <property type="match status" value="1"/>
</dbReference>
<dbReference type="InterPro" id="IPR008279">
    <property type="entry name" value="PEP-util_enz_mobile_dom"/>
</dbReference>
<dbReference type="InterPro" id="IPR000032">
    <property type="entry name" value="HPr-like"/>
</dbReference>
<dbReference type="Pfam" id="PF05524">
    <property type="entry name" value="PEP-utilisers_N"/>
    <property type="match status" value="1"/>
</dbReference>
<dbReference type="InterPro" id="IPR036618">
    <property type="entry name" value="PtsI_HPr-bd_sf"/>
</dbReference>
<dbReference type="Gene3D" id="3.30.1340.10">
    <property type="entry name" value="HPr-like"/>
    <property type="match status" value="1"/>
</dbReference>
<comment type="subcellular location">
    <subcellularLocation>
        <location evidence="3">Cytoplasm</location>
    </subcellularLocation>
</comment>
<evidence type="ECO:0000256" key="4">
    <source>
        <dbReference type="ARBA" id="ARBA00007837"/>
    </source>
</evidence>
<dbReference type="InterPro" id="IPR006318">
    <property type="entry name" value="PTS_EI-like"/>
</dbReference>
<dbReference type="CDD" id="cd00367">
    <property type="entry name" value="PTS-HPr_like"/>
    <property type="match status" value="1"/>
</dbReference>
<dbReference type="InterPro" id="IPR015813">
    <property type="entry name" value="Pyrv/PenolPyrv_kinase-like_dom"/>
</dbReference>
<keyword evidence="13" id="KW-0418">Kinase</keyword>
<dbReference type="Pfam" id="PF00359">
    <property type="entry name" value="PTS_EIIA_2"/>
    <property type="match status" value="1"/>
</dbReference>
<evidence type="ECO:0000256" key="1">
    <source>
        <dbReference type="ARBA" id="ARBA00000683"/>
    </source>
</evidence>
<dbReference type="PRINTS" id="PR01736">
    <property type="entry name" value="PHPHTRNFRASE"/>
</dbReference>
<dbReference type="Pfam" id="PF00381">
    <property type="entry name" value="PTS-HPr"/>
    <property type="match status" value="1"/>
</dbReference>
<evidence type="ECO:0000256" key="10">
    <source>
        <dbReference type="ARBA" id="ARBA00022679"/>
    </source>
</evidence>
<keyword evidence="7" id="KW-0963">Cytoplasm</keyword>
<evidence type="ECO:0000256" key="2">
    <source>
        <dbReference type="ARBA" id="ARBA00001946"/>
    </source>
</evidence>
<dbReference type="PROSITE" id="PS00370">
    <property type="entry name" value="PEP_ENZYMES_PHOS_SITE"/>
    <property type="match status" value="1"/>
</dbReference>
<dbReference type="InterPro" id="IPR000121">
    <property type="entry name" value="PEP_util_C"/>
</dbReference>
<dbReference type="Gene3D" id="3.50.30.10">
    <property type="entry name" value="Phosphohistidine domain"/>
    <property type="match status" value="1"/>
</dbReference>
<dbReference type="AlphaFoldDB" id="A0A0P7CIF5"/>
<dbReference type="SUPFAM" id="SSF55594">
    <property type="entry name" value="HPr-like"/>
    <property type="match status" value="1"/>
</dbReference>
<dbReference type="InterPro" id="IPR040442">
    <property type="entry name" value="Pyrv_kinase-like_dom_sf"/>
</dbReference>
<keyword evidence="8" id="KW-0597">Phosphoprotein</keyword>